<gene>
    <name evidence="5" type="ORF">NYM_LOCUS20563</name>
</gene>
<dbReference type="PANTHER" id="PTHR47967:SF60">
    <property type="entry name" value="PROTEIN ASPARTIC PROTEASE IN GUARD CELL 1-LIKE"/>
    <property type="match status" value="1"/>
</dbReference>
<dbReference type="InterPro" id="IPR021109">
    <property type="entry name" value="Peptidase_aspartic_dom_sf"/>
</dbReference>
<accession>A0A5K1DFJ5</accession>
<organism evidence="5">
    <name type="scientific">Nymphaea colorata</name>
    <name type="common">pocket water lily</name>
    <dbReference type="NCBI Taxonomy" id="210225"/>
    <lineage>
        <taxon>Eukaryota</taxon>
        <taxon>Viridiplantae</taxon>
        <taxon>Streptophyta</taxon>
        <taxon>Embryophyta</taxon>
        <taxon>Tracheophyta</taxon>
        <taxon>Spermatophyta</taxon>
        <taxon>Magnoliopsida</taxon>
        <taxon>Nymphaeales</taxon>
        <taxon>Nymphaeaceae</taxon>
        <taxon>Nymphaea</taxon>
    </lineage>
</organism>
<dbReference type="Gramene" id="NC5G0267020.1">
    <property type="protein sequence ID" value="NC5G0267020.1:cds"/>
    <property type="gene ID" value="NC5G0267020"/>
</dbReference>
<evidence type="ECO:0000256" key="2">
    <source>
        <dbReference type="ARBA" id="ARBA00022670"/>
    </source>
</evidence>
<name>A0A5K1DFJ5_9MAGN</name>
<evidence type="ECO:0000256" key="3">
    <source>
        <dbReference type="ARBA" id="ARBA00022801"/>
    </source>
</evidence>
<evidence type="ECO:0000256" key="1">
    <source>
        <dbReference type="ARBA" id="ARBA00007447"/>
    </source>
</evidence>
<dbReference type="SUPFAM" id="SSF50630">
    <property type="entry name" value="Acid proteases"/>
    <property type="match status" value="1"/>
</dbReference>
<feature type="domain" description="Peptidase A1" evidence="4">
    <location>
        <begin position="1"/>
        <end position="148"/>
    </location>
</feature>
<keyword evidence="2" id="KW-0645">Protease</keyword>
<dbReference type="InterPro" id="IPR051708">
    <property type="entry name" value="Plant_Aspart_Prot_A1"/>
</dbReference>
<dbReference type="EMBL" id="LR721783">
    <property type="protein sequence ID" value="VVW38648.1"/>
    <property type="molecule type" value="Genomic_DNA"/>
</dbReference>
<evidence type="ECO:0000313" key="5">
    <source>
        <dbReference type="EMBL" id="VVW38648.1"/>
    </source>
</evidence>
<dbReference type="InterPro" id="IPR033121">
    <property type="entry name" value="PEPTIDASE_A1"/>
</dbReference>
<dbReference type="PANTHER" id="PTHR47967">
    <property type="entry name" value="OS07G0603500 PROTEIN-RELATED"/>
    <property type="match status" value="1"/>
</dbReference>
<evidence type="ECO:0000259" key="4">
    <source>
        <dbReference type="PROSITE" id="PS51767"/>
    </source>
</evidence>
<dbReference type="AlphaFoldDB" id="A0A5K1DFJ5"/>
<sequence length="148" mass="15488">MSANRNDKVLLQAPFVPYQVSYGDGSSTMGDFSTENLTFGRTSIGRVTLGSDHDNEGLFVGAASLLGLGHANLSLPSQVGRIFGGRFSYCLSDSQAGSTSSSSTHIFGDAALPAPYRAAVFAPMVANPKLGTLYYVQLVGISMGGRSR</sequence>
<protein>
    <recommendedName>
        <fullName evidence="4">Peptidase A1 domain-containing protein</fullName>
    </recommendedName>
</protein>
<reference evidence="5" key="1">
    <citation type="submission" date="2019-09" db="EMBL/GenBank/DDBJ databases">
        <authorList>
            <person name="Zhang L."/>
        </authorList>
    </citation>
    <scope>NUCLEOTIDE SEQUENCE</scope>
</reference>
<dbReference type="GO" id="GO:0008233">
    <property type="term" value="F:peptidase activity"/>
    <property type="evidence" value="ECO:0007669"/>
    <property type="project" value="UniProtKB-KW"/>
</dbReference>
<dbReference type="Gene3D" id="2.40.70.10">
    <property type="entry name" value="Acid Proteases"/>
    <property type="match status" value="1"/>
</dbReference>
<dbReference type="Pfam" id="PF14543">
    <property type="entry name" value="TAXi_N"/>
    <property type="match status" value="1"/>
</dbReference>
<dbReference type="PROSITE" id="PS51767">
    <property type="entry name" value="PEPTIDASE_A1"/>
    <property type="match status" value="1"/>
</dbReference>
<keyword evidence="3" id="KW-0378">Hydrolase</keyword>
<comment type="similarity">
    <text evidence="1">Belongs to the peptidase A1 family.</text>
</comment>
<dbReference type="GO" id="GO:0006508">
    <property type="term" value="P:proteolysis"/>
    <property type="evidence" value="ECO:0007669"/>
    <property type="project" value="UniProtKB-KW"/>
</dbReference>
<proteinExistence type="inferred from homology"/>
<dbReference type="InterPro" id="IPR032861">
    <property type="entry name" value="TAXi_N"/>
</dbReference>